<evidence type="ECO:0000313" key="4">
    <source>
        <dbReference type="Proteomes" id="UP001174209"/>
    </source>
</evidence>
<dbReference type="Gene3D" id="1.10.10.10">
    <property type="entry name" value="Winged helix-like DNA-binding domain superfamily/Winged helix DNA-binding domain"/>
    <property type="match status" value="1"/>
</dbReference>
<dbReference type="InterPro" id="IPR005561">
    <property type="entry name" value="ANTAR"/>
</dbReference>
<sequence>MTDPDIPDDSSIHPVPPGGNAGRTDAGGTGETAGAGGSDHDLVDMPSCLRAFVEVSSPVNVATGIIMGTQDCSQHQAGALLQRAAYQRRLPIEAIAAGIVASMNSFCFEDPLIP</sequence>
<gene>
    <name evidence="3" type="ORF">P5G52_12310</name>
</gene>
<dbReference type="SMART" id="SM01012">
    <property type="entry name" value="ANTAR"/>
    <property type="match status" value="1"/>
</dbReference>
<evidence type="ECO:0000313" key="3">
    <source>
        <dbReference type="EMBL" id="MDN4611646.1"/>
    </source>
</evidence>
<feature type="domain" description="ANTAR" evidence="2">
    <location>
        <begin position="39"/>
        <end position="100"/>
    </location>
</feature>
<dbReference type="Proteomes" id="UP001174209">
    <property type="component" value="Unassembled WGS sequence"/>
</dbReference>
<dbReference type="Pfam" id="PF03861">
    <property type="entry name" value="ANTAR"/>
    <property type="match status" value="1"/>
</dbReference>
<evidence type="ECO:0000259" key="2">
    <source>
        <dbReference type="PROSITE" id="PS50921"/>
    </source>
</evidence>
<accession>A0ABT8K2K0</accession>
<name>A0ABT8K2K0_9MICC</name>
<feature type="region of interest" description="Disordered" evidence="1">
    <location>
        <begin position="1"/>
        <end position="40"/>
    </location>
</feature>
<proteinExistence type="predicted"/>
<dbReference type="RefSeq" id="WP_301227754.1">
    <property type="nucleotide sequence ID" value="NZ_JAROCG010000001.1"/>
</dbReference>
<evidence type="ECO:0000256" key="1">
    <source>
        <dbReference type="SAM" id="MobiDB-lite"/>
    </source>
</evidence>
<keyword evidence="4" id="KW-1185">Reference proteome</keyword>
<dbReference type="PROSITE" id="PS50921">
    <property type="entry name" value="ANTAR"/>
    <property type="match status" value="1"/>
</dbReference>
<protein>
    <submittedName>
        <fullName evidence="3">ANTAR domain-containing protein</fullName>
    </submittedName>
</protein>
<comment type="caution">
    <text evidence="3">The sequence shown here is derived from an EMBL/GenBank/DDBJ whole genome shotgun (WGS) entry which is preliminary data.</text>
</comment>
<reference evidence="3" key="1">
    <citation type="submission" date="2023-06" db="EMBL/GenBank/DDBJ databases">
        <title>MT1 and MT2 Draft Genomes of Novel Species.</title>
        <authorList>
            <person name="Venkateswaran K."/>
        </authorList>
    </citation>
    <scope>NUCLEOTIDE SEQUENCE</scope>
    <source>
        <strain evidence="3">IIF3SC-B10</strain>
    </source>
</reference>
<feature type="compositionally biased region" description="Gly residues" evidence="1">
    <location>
        <begin position="19"/>
        <end position="37"/>
    </location>
</feature>
<dbReference type="EMBL" id="JAROCG010000001">
    <property type="protein sequence ID" value="MDN4611646.1"/>
    <property type="molecule type" value="Genomic_DNA"/>
</dbReference>
<dbReference type="InterPro" id="IPR036388">
    <property type="entry name" value="WH-like_DNA-bd_sf"/>
</dbReference>
<organism evidence="3 4">
    <name type="scientific">Arthrobacter burdickii</name>
    <dbReference type="NCBI Taxonomy" id="3035920"/>
    <lineage>
        <taxon>Bacteria</taxon>
        <taxon>Bacillati</taxon>
        <taxon>Actinomycetota</taxon>
        <taxon>Actinomycetes</taxon>
        <taxon>Micrococcales</taxon>
        <taxon>Micrococcaceae</taxon>
        <taxon>Arthrobacter</taxon>
    </lineage>
</organism>